<organism evidence="1 2">
    <name type="scientific">Thelohanellus kitauei</name>
    <name type="common">Myxosporean</name>
    <dbReference type="NCBI Taxonomy" id="669202"/>
    <lineage>
        <taxon>Eukaryota</taxon>
        <taxon>Metazoa</taxon>
        <taxon>Cnidaria</taxon>
        <taxon>Myxozoa</taxon>
        <taxon>Myxosporea</taxon>
        <taxon>Bivalvulida</taxon>
        <taxon>Platysporina</taxon>
        <taxon>Myxobolidae</taxon>
        <taxon>Thelohanellus</taxon>
    </lineage>
</organism>
<evidence type="ECO:0000313" key="1">
    <source>
        <dbReference type="EMBL" id="KII65184.1"/>
    </source>
</evidence>
<accession>A0A0C2IIN2</accession>
<dbReference type="EMBL" id="JWZT01003963">
    <property type="protein sequence ID" value="KII65184.1"/>
    <property type="molecule type" value="Genomic_DNA"/>
</dbReference>
<protein>
    <submittedName>
        <fullName evidence="1">Uncharacterized protein</fullName>
    </submittedName>
</protein>
<comment type="caution">
    <text evidence="1">The sequence shown here is derived from an EMBL/GenBank/DDBJ whole genome shotgun (WGS) entry which is preliminary data.</text>
</comment>
<dbReference type="AlphaFoldDB" id="A0A0C2IIN2"/>
<keyword evidence="2" id="KW-1185">Reference proteome</keyword>
<gene>
    <name evidence="1" type="ORF">RF11_09573</name>
</gene>
<dbReference type="OrthoDB" id="10047020at2759"/>
<dbReference type="Proteomes" id="UP000031668">
    <property type="component" value="Unassembled WGS sequence"/>
</dbReference>
<sequence length="619" mass="73390">MESSQNVDIDARKQAFDDYVNQIIIVDLEIQKEAVRNLIQRFKDEHDSEVGHILIDNFPLELLGEMEFMGLMGTLMEGFQDIELYFFDVFNFICQDRNLISQSKIRPFIELFTQFIKHRDTKSGYDPETLLKSLIMCISHEQNKIILIHENAMFNFYYHFRLPMINLEPKFWILCQSLYDIKPSNIGFLSRLKLTDSLSQIMTRLSISKGENGAMVLFNVLRMIHRNRLLEDIKFDIDQLFDITKAIFYRHSTKLYHPPYMKYVSKIWTNLFNIYNNSFEINSFEQLIVFAGIFSIDLSSKLREVAKGSDCFELNKNKRTRLYIIHLALVVYRMIRYLPERGLHGLLIRLHWSFKKYFKNVSIDNFPIETQFLILQYYIKSLITLNLKIVKPDIRLITNIFQRLQTYPQFKLHSIFIYSHLLFRISDHSKFIKSYFPSGLEKPKKVLTDLITALTDETYIDKLKKEQSLLLYEDVKTNHLSMICEGFLGDLFVACETDMFYGCNNHTPIVIDYEEYKMFKQVLILIIRAFNESNHLVKTMTDYYMTVFDAYSKYFSPTSSDRDKTRSVSLLTLLSTGSAHTHSWYDLPIHVLLSWFRLIYELKFIFGDINNKLLNFPFH</sequence>
<proteinExistence type="predicted"/>
<reference evidence="1 2" key="1">
    <citation type="journal article" date="2014" name="Genome Biol. Evol.">
        <title>The genome of the myxosporean Thelohanellus kitauei shows adaptations to nutrient acquisition within its fish host.</title>
        <authorList>
            <person name="Yang Y."/>
            <person name="Xiong J."/>
            <person name="Zhou Z."/>
            <person name="Huo F."/>
            <person name="Miao W."/>
            <person name="Ran C."/>
            <person name="Liu Y."/>
            <person name="Zhang J."/>
            <person name="Feng J."/>
            <person name="Wang M."/>
            <person name="Wang M."/>
            <person name="Wang L."/>
            <person name="Yao B."/>
        </authorList>
    </citation>
    <scope>NUCLEOTIDE SEQUENCE [LARGE SCALE GENOMIC DNA]</scope>
    <source>
        <strain evidence="1">Wuqing</strain>
    </source>
</reference>
<name>A0A0C2IIN2_THEKT</name>
<evidence type="ECO:0000313" key="2">
    <source>
        <dbReference type="Proteomes" id="UP000031668"/>
    </source>
</evidence>